<gene>
    <name evidence="2" type="ORF">METZ01_LOCUS184036</name>
</gene>
<dbReference type="PANTHER" id="PTHR42879:SF6">
    <property type="entry name" value="NADPH-DEPENDENT REDUCTASE BACG"/>
    <property type="match status" value="1"/>
</dbReference>
<feature type="non-terminal residue" evidence="2">
    <location>
        <position position="122"/>
    </location>
</feature>
<dbReference type="Gene3D" id="3.40.50.720">
    <property type="entry name" value="NAD(P)-binding Rossmann-like Domain"/>
    <property type="match status" value="1"/>
</dbReference>
<dbReference type="AlphaFoldDB" id="A0A382CZE6"/>
<reference evidence="2" key="1">
    <citation type="submission" date="2018-05" db="EMBL/GenBank/DDBJ databases">
        <authorList>
            <person name="Lanie J.A."/>
            <person name="Ng W.-L."/>
            <person name="Kazmierczak K.M."/>
            <person name="Andrzejewski T.M."/>
            <person name="Davidsen T.M."/>
            <person name="Wayne K.J."/>
            <person name="Tettelin H."/>
            <person name="Glass J.I."/>
            <person name="Rusch D."/>
            <person name="Podicherti R."/>
            <person name="Tsui H.-C.T."/>
            <person name="Winkler M.E."/>
        </authorList>
    </citation>
    <scope>NUCLEOTIDE SEQUENCE</scope>
</reference>
<name>A0A382CZE6_9ZZZZ</name>
<dbReference type="PANTHER" id="PTHR42879">
    <property type="entry name" value="3-OXOACYL-(ACYL-CARRIER-PROTEIN) REDUCTASE"/>
    <property type="match status" value="1"/>
</dbReference>
<proteinExistence type="inferred from homology"/>
<dbReference type="InterPro" id="IPR050259">
    <property type="entry name" value="SDR"/>
</dbReference>
<dbReference type="PRINTS" id="PR00081">
    <property type="entry name" value="GDHRDH"/>
</dbReference>
<comment type="similarity">
    <text evidence="1">Belongs to the short-chain dehydrogenases/reductases (SDR) family.</text>
</comment>
<dbReference type="SUPFAM" id="SSF51735">
    <property type="entry name" value="NAD(P)-binding Rossmann-fold domains"/>
    <property type="match status" value="1"/>
</dbReference>
<evidence type="ECO:0000256" key="1">
    <source>
        <dbReference type="ARBA" id="ARBA00006484"/>
    </source>
</evidence>
<evidence type="ECO:0000313" key="2">
    <source>
        <dbReference type="EMBL" id="SVB31182.1"/>
    </source>
</evidence>
<accession>A0A382CZE6</accession>
<dbReference type="InterPro" id="IPR036291">
    <property type="entry name" value="NAD(P)-bd_dom_sf"/>
</dbReference>
<dbReference type="Pfam" id="PF00106">
    <property type="entry name" value="adh_short"/>
    <property type="match status" value="1"/>
</dbReference>
<protein>
    <submittedName>
        <fullName evidence="2">Uncharacterized protein</fullName>
    </submittedName>
</protein>
<sequence length="122" mass="13416">MDLHLKNKVSLVCAASEGLGKASALELAREGSRVAICSRSKEKLISTQKEIIDETGAEVEIFVTDLTVHEEIKQLQKEVKNKLGDIEILVNNTGGPPPGTFEKHTDEDWQSAINLTMMSVLR</sequence>
<organism evidence="2">
    <name type="scientific">marine metagenome</name>
    <dbReference type="NCBI Taxonomy" id="408172"/>
    <lineage>
        <taxon>unclassified sequences</taxon>
        <taxon>metagenomes</taxon>
        <taxon>ecological metagenomes</taxon>
    </lineage>
</organism>
<dbReference type="EMBL" id="UINC01036745">
    <property type="protein sequence ID" value="SVB31182.1"/>
    <property type="molecule type" value="Genomic_DNA"/>
</dbReference>
<dbReference type="InterPro" id="IPR002347">
    <property type="entry name" value="SDR_fam"/>
</dbReference>